<dbReference type="InterPro" id="IPR046649">
    <property type="entry name" value="DUF6761"/>
</dbReference>
<protein>
    <submittedName>
        <fullName evidence="1">Uncharacterized protein</fullName>
    </submittedName>
</protein>
<comment type="caution">
    <text evidence="1">The sequence shown here is derived from an EMBL/GenBank/DDBJ whole genome shotgun (WGS) entry which is preliminary data.</text>
</comment>
<dbReference type="AlphaFoldDB" id="A0A6B3NG52"/>
<dbReference type="EMBL" id="JAAHFQ010001081">
    <property type="protein sequence ID" value="NER32129.1"/>
    <property type="molecule type" value="Genomic_DNA"/>
</dbReference>
<reference evidence="1" key="1">
    <citation type="submission" date="2019-11" db="EMBL/GenBank/DDBJ databases">
        <title>Genomic insights into an expanded diversity of filamentous marine cyanobacteria reveals the extraordinary biosynthetic potential of Moorea and Okeania.</title>
        <authorList>
            <person name="Ferreira Leao T."/>
            <person name="Wang M."/>
            <person name="Moss N."/>
            <person name="Da Silva R."/>
            <person name="Sanders J."/>
            <person name="Nurk S."/>
            <person name="Gurevich A."/>
            <person name="Humphrey G."/>
            <person name="Reher R."/>
            <person name="Zhu Q."/>
            <person name="Belda-Ferre P."/>
            <person name="Glukhov E."/>
            <person name="Rex R."/>
            <person name="Dorrestein P.C."/>
            <person name="Knight R."/>
            <person name="Pevzner P."/>
            <person name="Gerwick W.H."/>
            <person name="Gerwick L."/>
        </authorList>
    </citation>
    <scope>NUCLEOTIDE SEQUENCE</scope>
    <source>
        <strain evidence="1">SIO1C4</strain>
    </source>
</reference>
<gene>
    <name evidence="1" type="ORF">F6J89_32140</name>
</gene>
<dbReference type="Pfam" id="PF20547">
    <property type="entry name" value="DUF6761"/>
    <property type="match status" value="1"/>
</dbReference>
<proteinExistence type="predicted"/>
<evidence type="ECO:0000313" key="1">
    <source>
        <dbReference type="EMBL" id="NER32129.1"/>
    </source>
</evidence>
<organism evidence="1">
    <name type="scientific">Symploca sp. SIO1C4</name>
    <dbReference type="NCBI Taxonomy" id="2607765"/>
    <lineage>
        <taxon>Bacteria</taxon>
        <taxon>Bacillati</taxon>
        <taxon>Cyanobacteriota</taxon>
        <taxon>Cyanophyceae</taxon>
        <taxon>Coleofasciculales</taxon>
        <taxon>Coleofasciculaceae</taxon>
        <taxon>Symploca</taxon>
    </lineage>
</organism>
<accession>A0A6B3NG52</accession>
<sequence length="85" mass="10529">MLQEPRTIRHYQQLTDALVDLWNRGYRFDDLRMYIDGYLAALKHTRELEIYLIHRLEEDAIRYIRDPSNFEEMLMPQTESDYYRL</sequence>
<name>A0A6B3NG52_9CYAN</name>